<feature type="DNA-binding region" description="H-T-H motif" evidence="2">
    <location>
        <begin position="31"/>
        <end position="50"/>
    </location>
</feature>
<keyword evidence="5" id="KW-1185">Reference proteome</keyword>
<dbReference type="PROSITE" id="PS50977">
    <property type="entry name" value="HTH_TETR_2"/>
    <property type="match status" value="1"/>
</dbReference>
<feature type="domain" description="HTH tetR-type" evidence="3">
    <location>
        <begin position="8"/>
        <end position="68"/>
    </location>
</feature>
<dbReference type="Gene3D" id="1.10.357.10">
    <property type="entry name" value="Tetracycline Repressor, domain 2"/>
    <property type="match status" value="1"/>
</dbReference>
<dbReference type="Pfam" id="PF17920">
    <property type="entry name" value="TetR_C_16"/>
    <property type="match status" value="1"/>
</dbReference>
<dbReference type="PANTHER" id="PTHR30055">
    <property type="entry name" value="HTH-TYPE TRANSCRIPTIONAL REGULATOR RUTR"/>
    <property type="match status" value="1"/>
</dbReference>
<dbReference type="PANTHER" id="PTHR30055:SF235">
    <property type="entry name" value="TRANSCRIPTIONAL REGULATORY PROTEIN"/>
    <property type="match status" value="1"/>
</dbReference>
<sequence length="193" mass="21188">MSESTKGAQTRARILSSAATLFSERSFDRVSVREIAKTASVDPALINHYFGSKEGLFTTMLEEYLQPARIEEILSDNPTTDDWGRQLVRTAEAIWTSPAGQVMLAATRRAFASTTDTLRGFVTRMMLDRIAAHLEGDDAERHLRASLVASQISGLIVARHIIGVPPLAELTSEQVVELIGPTIQRYLFGSLGL</sequence>
<organism evidence="4 5">
    <name type="scientific">Corynebacterium falsenii</name>
    <dbReference type="NCBI Taxonomy" id="108486"/>
    <lineage>
        <taxon>Bacteria</taxon>
        <taxon>Bacillati</taxon>
        <taxon>Actinomycetota</taxon>
        <taxon>Actinomycetes</taxon>
        <taxon>Mycobacteriales</taxon>
        <taxon>Corynebacteriaceae</taxon>
        <taxon>Corynebacterium</taxon>
    </lineage>
</organism>
<dbReference type="GO" id="GO:0003700">
    <property type="term" value="F:DNA-binding transcription factor activity"/>
    <property type="evidence" value="ECO:0007669"/>
    <property type="project" value="TreeGrafter"/>
</dbReference>
<gene>
    <name evidence="4" type="ORF">D3M95_10705</name>
</gene>
<dbReference type="Pfam" id="PF00440">
    <property type="entry name" value="TetR_N"/>
    <property type="match status" value="1"/>
</dbReference>
<dbReference type="RefSeq" id="WP_119665322.1">
    <property type="nucleotide sequence ID" value="NZ_QXJK01000017.1"/>
</dbReference>
<dbReference type="AlphaFoldDB" id="A0A418Q4N8"/>
<dbReference type="SUPFAM" id="SSF46689">
    <property type="entry name" value="Homeodomain-like"/>
    <property type="match status" value="1"/>
</dbReference>
<dbReference type="GO" id="GO:0000976">
    <property type="term" value="F:transcription cis-regulatory region binding"/>
    <property type="evidence" value="ECO:0007669"/>
    <property type="project" value="TreeGrafter"/>
</dbReference>
<dbReference type="InterPro" id="IPR050109">
    <property type="entry name" value="HTH-type_TetR-like_transc_reg"/>
</dbReference>
<accession>A0A418Q4N8</accession>
<keyword evidence="1 2" id="KW-0238">DNA-binding</keyword>
<comment type="caution">
    <text evidence="4">The sequence shown here is derived from an EMBL/GenBank/DDBJ whole genome shotgun (WGS) entry which is preliminary data.</text>
</comment>
<evidence type="ECO:0000256" key="2">
    <source>
        <dbReference type="PROSITE-ProRule" id="PRU00335"/>
    </source>
</evidence>
<dbReference type="SUPFAM" id="SSF48498">
    <property type="entry name" value="Tetracyclin repressor-like, C-terminal domain"/>
    <property type="match status" value="1"/>
</dbReference>
<evidence type="ECO:0000313" key="4">
    <source>
        <dbReference type="EMBL" id="RIX33327.1"/>
    </source>
</evidence>
<evidence type="ECO:0000259" key="3">
    <source>
        <dbReference type="PROSITE" id="PS50977"/>
    </source>
</evidence>
<reference evidence="4 5" key="1">
    <citation type="submission" date="2018-09" db="EMBL/GenBank/DDBJ databases">
        <title>Optimization and identification of Corynebacterium falsenii FN1-14 from fish paste.</title>
        <authorList>
            <person name="Daroonpunt R."/>
            <person name="Tanasupawat S."/>
        </authorList>
    </citation>
    <scope>NUCLEOTIDE SEQUENCE [LARGE SCALE GENOMIC DNA]</scope>
    <source>
        <strain evidence="4 5">FN1-14</strain>
    </source>
</reference>
<dbReference type="EMBL" id="QXJK01000017">
    <property type="protein sequence ID" value="RIX33327.1"/>
    <property type="molecule type" value="Genomic_DNA"/>
</dbReference>
<evidence type="ECO:0000313" key="5">
    <source>
        <dbReference type="Proteomes" id="UP000285278"/>
    </source>
</evidence>
<protein>
    <submittedName>
        <fullName evidence="4">TetR/AcrR family transcriptional regulator</fullName>
    </submittedName>
</protein>
<proteinExistence type="predicted"/>
<dbReference type="Gene3D" id="1.10.10.60">
    <property type="entry name" value="Homeodomain-like"/>
    <property type="match status" value="1"/>
</dbReference>
<dbReference type="InterPro" id="IPR036271">
    <property type="entry name" value="Tet_transcr_reg_TetR-rel_C_sf"/>
</dbReference>
<dbReference type="InterPro" id="IPR009057">
    <property type="entry name" value="Homeodomain-like_sf"/>
</dbReference>
<dbReference type="InterPro" id="IPR041678">
    <property type="entry name" value="TetR_C_16"/>
</dbReference>
<dbReference type="Proteomes" id="UP000285278">
    <property type="component" value="Unassembled WGS sequence"/>
</dbReference>
<name>A0A418Q4N8_9CORY</name>
<dbReference type="OrthoDB" id="3210235at2"/>
<evidence type="ECO:0000256" key="1">
    <source>
        <dbReference type="ARBA" id="ARBA00023125"/>
    </source>
</evidence>
<dbReference type="InterPro" id="IPR001647">
    <property type="entry name" value="HTH_TetR"/>
</dbReference>
<dbReference type="PRINTS" id="PR00455">
    <property type="entry name" value="HTHTETR"/>
</dbReference>